<proteinExistence type="predicted"/>
<organism evidence="1 2">
    <name type="scientific">Microbulbifer harenosus</name>
    <dbReference type="NCBI Taxonomy" id="2576840"/>
    <lineage>
        <taxon>Bacteria</taxon>
        <taxon>Pseudomonadati</taxon>
        <taxon>Pseudomonadota</taxon>
        <taxon>Gammaproteobacteria</taxon>
        <taxon>Cellvibrionales</taxon>
        <taxon>Microbulbiferaceae</taxon>
        <taxon>Microbulbifer</taxon>
    </lineage>
</organism>
<gene>
    <name evidence="1" type="ORF">FDY93_04895</name>
</gene>
<evidence type="ECO:0000313" key="1">
    <source>
        <dbReference type="EMBL" id="TLM78605.1"/>
    </source>
</evidence>
<dbReference type="EMBL" id="VANI01000005">
    <property type="protein sequence ID" value="TLM78605.1"/>
    <property type="molecule type" value="Genomic_DNA"/>
</dbReference>
<reference evidence="1 2" key="1">
    <citation type="submission" date="2019-05" db="EMBL/GenBank/DDBJ databases">
        <title>Microbulbifer harenosus sp. nov., an alginate-degrading bacterium isolated from coastal sand.</title>
        <authorList>
            <person name="Huang H."/>
            <person name="Mo K."/>
            <person name="Bao S."/>
        </authorList>
    </citation>
    <scope>NUCLEOTIDE SEQUENCE [LARGE SCALE GENOMIC DNA]</scope>
    <source>
        <strain evidence="1 2">HB161719</strain>
    </source>
</reference>
<evidence type="ECO:0000313" key="2">
    <source>
        <dbReference type="Proteomes" id="UP000306791"/>
    </source>
</evidence>
<dbReference type="Proteomes" id="UP000306791">
    <property type="component" value="Unassembled WGS sequence"/>
</dbReference>
<comment type="caution">
    <text evidence="1">The sequence shown here is derived from an EMBL/GenBank/DDBJ whole genome shotgun (WGS) entry which is preliminary data.</text>
</comment>
<name>A0ABY2UK33_9GAMM</name>
<protein>
    <submittedName>
        <fullName evidence="1">Uncharacterized protein</fullName>
    </submittedName>
</protein>
<sequence>MPDLIRHPVQRLRSTSVLDPGMRRDDEVGRCGFVGACLQANGCGVQTGSPASRLLQGGVVM</sequence>
<accession>A0ABY2UK33</accession>
<keyword evidence="2" id="KW-1185">Reference proteome</keyword>